<dbReference type="EMBL" id="CP019688">
    <property type="protein sequence ID" value="AQQ15166.1"/>
    <property type="molecule type" value="Genomic_DNA"/>
</dbReference>
<protein>
    <submittedName>
        <fullName evidence="14">Extracellular basic protease</fullName>
        <ecNumber evidence="14">3.4.21.-</ecNumber>
    </submittedName>
</protein>
<keyword evidence="4 9" id="KW-0645">Protease</keyword>
<dbReference type="FunFam" id="3.40.50.200:FF:000022">
    <property type="entry name" value="Extracellular protease"/>
    <property type="match status" value="1"/>
</dbReference>
<keyword evidence="6 9" id="KW-0378">Hydrolase</keyword>
<evidence type="ECO:0000256" key="10">
    <source>
        <dbReference type="RuleBase" id="RU003355"/>
    </source>
</evidence>
<feature type="active site" description="Charge relay system" evidence="9">
    <location>
        <position position="232"/>
    </location>
</feature>
<comment type="similarity">
    <text evidence="2 9 10">Belongs to the peptidase S8 family.</text>
</comment>
<organism evidence="14 15">
    <name type="scientific">Corynebacterium glaucum</name>
    <dbReference type="NCBI Taxonomy" id="187491"/>
    <lineage>
        <taxon>Bacteria</taxon>
        <taxon>Bacillati</taxon>
        <taxon>Actinomycetota</taxon>
        <taxon>Actinomycetes</taxon>
        <taxon>Mycobacteriales</taxon>
        <taxon>Corynebacteriaceae</taxon>
        <taxon>Corynebacterium</taxon>
    </lineage>
</organism>
<dbReference type="SUPFAM" id="SSF52743">
    <property type="entry name" value="Subtilisin-like"/>
    <property type="match status" value="1"/>
</dbReference>
<dbReference type="GO" id="GO:0006508">
    <property type="term" value="P:proteolysis"/>
    <property type="evidence" value="ECO:0007669"/>
    <property type="project" value="UniProtKB-KW"/>
</dbReference>
<dbReference type="InterPro" id="IPR050131">
    <property type="entry name" value="Peptidase_S8_subtilisin-like"/>
</dbReference>
<dbReference type="PROSITE" id="PS51892">
    <property type="entry name" value="SUBTILASE"/>
    <property type="match status" value="1"/>
</dbReference>
<dbReference type="Gene3D" id="3.40.50.200">
    <property type="entry name" value="Peptidase S8/S53 domain"/>
    <property type="match status" value="1"/>
</dbReference>
<feature type="compositionally biased region" description="Basic and acidic residues" evidence="11">
    <location>
        <begin position="198"/>
        <end position="213"/>
    </location>
</feature>
<proteinExistence type="inferred from homology"/>
<evidence type="ECO:0000313" key="14">
    <source>
        <dbReference type="EMBL" id="AQQ15166.1"/>
    </source>
</evidence>
<dbReference type="Pfam" id="PF00082">
    <property type="entry name" value="Peptidase_S8"/>
    <property type="match status" value="1"/>
</dbReference>
<dbReference type="InterPro" id="IPR023827">
    <property type="entry name" value="Peptidase_S8_Asp-AS"/>
</dbReference>
<evidence type="ECO:0000256" key="12">
    <source>
        <dbReference type="SAM" id="SignalP"/>
    </source>
</evidence>
<feature type="region of interest" description="Disordered" evidence="11">
    <location>
        <begin position="188"/>
        <end position="231"/>
    </location>
</feature>
<feature type="compositionally biased region" description="Polar residues" evidence="11">
    <location>
        <begin position="390"/>
        <end position="406"/>
    </location>
</feature>
<dbReference type="Proteomes" id="UP000217209">
    <property type="component" value="Chromosome"/>
</dbReference>
<dbReference type="InterPro" id="IPR034176">
    <property type="entry name" value="Peptidases_S8_13"/>
</dbReference>
<keyword evidence="5 12" id="KW-0732">Signal</keyword>
<gene>
    <name evidence="14" type="primary">bprV</name>
    <name evidence="14" type="ORF">CGLAU_05995</name>
</gene>
<dbReference type="PROSITE" id="PS00136">
    <property type="entry name" value="SUBTILASE_ASP"/>
    <property type="match status" value="1"/>
</dbReference>
<evidence type="ECO:0000256" key="9">
    <source>
        <dbReference type="PROSITE-ProRule" id="PRU01240"/>
    </source>
</evidence>
<dbReference type="PANTHER" id="PTHR43806">
    <property type="entry name" value="PEPTIDASE S8"/>
    <property type="match status" value="1"/>
</dbReference>
<dbReference type="PROSITE" id="PS00138">
    <property type="entry name" value="SUBTILASE_SER"/>
    <property type="match status" value="1"/>
</dbReference>
<feature type="active site" description="Charge relay system" evidence="9">
    <location>
        <position position="174"/>
    </location>
</feature>
<feature type="compositionally biased region" description="Pro residues" evidence="11">
    <location>
        <begin position="475"/>
        <end position="486"/>
    </location>
</feature>
<feature type="domain" description="Peptidase S8/S53" evidence="13">
    <location>
        <begin position="165"/>
        <end position="456"/>
    </location>
</feature>
<dbReference type="EC" id="3.4.21.-" evidence="14"/>
<dbReference type="GO" id="GO:0004252">
    <property type="term" value="F:serine-type endopeptidase activity"/>
    <property type="evidence" value="ECO:0007669"/>
    <property type="project" value="UniProtKB-UniRule"/>
</dbReference>
<evidence type="ECO:0000259" key="13">
    <source>
        <dbReference type="Pfam" id="PF00082"/>
    </source>
</evidence>
<evidence type="ECO:0000256" key="5">
    <source>
        <dbReference type="ARBA" id="ARBA00022729"/>
    </source>
</evidence>
<dbReference type="InterPro" id="IPR015500">
    <property type="entry name" value="Peptidase_S8_subtilisin-rel"/>
</dbReference>
<feature type="region of interest" description="Disordered" evidence="11">
    <location>
        <begin position="458"/>
        <end position="505"/>
    </location>
</feature>
<evidence type="ECO:0000256" key="6">
    <source>
        <dbReference type="ARBA" id="ARBA00022801"/>
    </source>
</evidence>
<evidence type="ECO:0000256" key="7">
    <source>
        <dbReference type="ARBA" id="ARBA00022825"/>
    </source>
</evidence>
<evidence type="ECO:0000256" key="3">
    <source>
        <dbReference type="ARBA" id="ARBA00022525"/>
    </source>
</evidence>
<dbReference type="GO" id="GO:0005576">
    <property type="term" value="C:extracellular region"/>
    <property type="evidence" value="ECO:0007669"/>
    <property type="project" value="UniProtKB-SubCell"/>
</dbReference>
<feature type="active site" description="Charge relay system" evidence="9">
    <location>
        <position position="410"/>
    </location>
</feature>
<evidence type="ECO:0000256" key="8">
    <source>
        <dbReference type="ARBA" id="ARBA00023145"/>
    </source>
</evidence>
<dbReference type="InterPro" id="IPR023828">
    <property type="entry name" value="Peptidase_S8_Ser-AS"/>
</dbReference>
<feature type="signal peptide" evidence="12">
    <location>
        <begin position="1"/>
        <end position="19"/>
    </location>
</feature>
<feature type="region of interest" description="Disordered" evidence="11">
    <location>
        <begin position="376"/>
        <end position="406"/>
    </location>
</feature>
<keyword evidence="7 9" id="KW-0720">Serine protease</keyword>
<accession>A0A1Q2HWD2</accession>
<comment type="subcellular location">
    <subcellularLocation>
        <location evidence="1">Secreted</location>
    </subcellularLocation>
</comment>
<dbReference type="RefSeq" id="WP_095659894.1">
    <property type="nucleotide sequence ID" value="NZ_CP019688.1"/>
</dbReference>
<dbReference type="AlphaFoldDB" id="A0A1Q2HWD2"/>
<evidence type="ECO:0000313" key="15">
    <source>
        <dbReference type="Proteomes" id="UP000217209"/>
    </source>
</evidence>
<sequence precursor="true">MKHRRTVAMMAIPVSFALAVSAQLPVAAAQDGEVAKAPRIDERVVEDDAPTRFIVKFTDSPDTVTAEERTQILNGVADDPLPDTTEVRDREDGTSIFESEKRMNDEEIQQFIRNAEASGRIEYIEEDVRMYPMTVNDPQFSQQWALNGSAGPSIETAWANAPKRGDGQTIAVLDTGITAHPDLDQNVRGGYDFISDQKAGRDGDGWDENPRDEGDWEESGQCGGNGRSSSWHGTHVAGISAAVADNGEGVASVAPRAAIQPVRIMGPCGGYSSDIIDAMDWASGGEVRGASQNPNPAKIINMSLGGQGQCSRSYQEAVDRARSRGTVVVVAAGNENQNAENVQPASCRGVITVAASGPRDQKSSYSNYGASVDVTAPGGDDRQGGGILATYNSGSKGPGQPSYSSLQGTSMASPYVAGVVALMLAENPGMNPDQVAARLRETARPLEGSCNGCGTGIVDPAAAVGERSGDQEPPALWPPAPQPPRNPGWDDWDDGDPWLNGRGDS</sequence>
<name>A0A1Q2HWD2_9CORY</name>
<dbReference type="PRINTS" id="PR00723">
    <property type="entry name" value="SUBTILISIN"/>
</dbReference>
<feature type="chain" id="PRO_5039485186" evidence="12">
    <location>
        <begin position="20"/>
        <end position="505"/>
    </location>
</feature>
<keyword evidence="8" id="KW-0865">Zymogen</keyword>
<dbReference type="KEGG" id="cgv:CGLAU_05995"/>
<keyword evidence="15" id="KW-1185">Reference proteome</keyword>
<evidence type="ECO:0000256" key="2">
    <source>
        <dbReference type="ARBA" id="ARBA00011073"/>
    </source>
</evidence>
<reference evidence="14 15" key="1">
    <citation type="submission" date="2016-12" db="EMBL/GenBank/DDBJ databases">
        <authorList>
            <person name="Song W.-J."/>
            <person name="Kurnit D.M."/>
        </authorList>
    </citation>
    <scope>NUCLEOTIDE SEQUENCE [LARGE SCALE GENOMIC DNA]</scope>
    <source>
        <strain evidence="14 15">DSM 30827</strain>
    </source>
</reference>
<dbReference type="InterPro" id="IPR000209">
    <property type="entry name" value="Peptidase_S8/S53_dom"/>
</dbReference>
<evidence type="ECO:0000256" key="11">
    <source>
        <dbReference type="SAM" id="MobiDB-lite"/>
    </source>
</evidence>
<evidence type="ECO:0000256" key="1">
    <source>
        <dbReference type="ARBA" id="ARBA00004613"/>
    </source>
</evidence>
<dbReference type="PANTHER" id="PTHR43806:SF11">
    <property type="entry name" value="CEREVISIN-RELATED"/>
    <property type="match status" value="1"/>
</dbReference>
<dbReference type="InterPro" id="IPR036852">
    <property type="entry name" value="Peptidase_S8/S53_dom_sf"/>
</dbReference>
<keyword evidence="3" id="KW-0964">Secreted</keyword>
<dbReference type="OrthoDB" id="9795680at2"/>
<evidence type="ECO:0000256" key="4">
    <source>
        <dbReference type="ARBA" id="ARBA00022670"/>
    </source>
</evidence>
<dbReference type="CDD" id="cd07496">
    <property type="entry name" value="Peptidases_S8_13"/>
    <property type="match status" value="1"/>
</dbReference>